<dbReference type="EMBL" id="BAAAQG010000021">
    <property type="protein sequence ID" value="GAA1719928.1"/>
    <property type="molecule type" value="Genomic_DNA"/>
</dbReference>
<keyword evidence="3" id="KW-1185">Reference proteome</keyword>
<name>A0ABN2J857_9ACTN</name>
<proteinExistence type="predicted"/>
<comment type="caution">
    <text evidence="2">The sequence shown here is derived from an EMBL/GenBank/DDBJ whole genome shotgun (WGS) entry which is preliminary data.</text>
</comment>
<accession>A0ABN2J857</accession>
<dbReference type="RefSeq" id="WP_304814553.1">
    <property type="nucleotide sequence ID" value="NZ_BAAAQG010000021.1"/>
</dbReference>
<dbReference type="Pfam" id="PF05076">
    <property type="entry name" value="SUFU"/>
    <property type="match status" value="1"/>
</dbReference>
<reference evidence="2 3" key="1">
    <citation type="journal article" date="2019" name="Int. J. Syst. Evol. Microbiol.">
        <title>The Global Catalogue of Microorganisms (GCM) 10K type strain sequencing project: providing services to taxonomists for standard genome sequencing and annotation.</title>
        <authorList>
            <consortium name="The Broad Institute Genomics Platform"/>
            <consortium name="The Broad Institute Genome Sequencing Center for Infectious Disease"/>
            <person name="Wu L."/>
            <person name="Ma J."/>
        </authorList>
    </citation>
    <scope>NUCLEOTIDE SEQUENCE [LARGE SCALE GENOMIC DNA]</scope>
    <source>
        <strain evidence="2 3">JCM 16002</strain>
    </source>
</reference>
<gene>
    <name evidence="2" type="ORF">GCM10009831_32550</name>
</gene>
<sequence length="202" mass="20798">MTLPGGPSDSSSVLTAVREHLIAHLGPEPQEASVTFLGAAPIRVLRFVDIESGLVRYASLGCSADPMGDPSALVPDPTAPRAELSLVLRGGVDGLVRALAVLAAAPAVEGLVLSEGALIDLGEPLWPGAAFTAVVLRAPEIPDVEVGGESAPVRIFRAVPVTHTEAAWVRLKGAGELEDAWAEAGIDVTDPARRAVNPGLTR</sequence>
<feature type="domain" description="Suppressor of fused-like" evidence="1">
    <location>
        <begin position="39"/>
        <end position="194"/>
    </location>
</feature>
<dbReference type="InterPro" id="IPR020941">
    <property type="entry name" value="SUFU-like_domain"/>
</dbReference>
<organism evidence="2 3">
    <name type="scientific">Dietzia cercidiphylli</name>
    <dbReference type="NCBI Taxonomy" id="498199"/>
    <lineage>
        <taxon>Bacteria</taxon>
        <taxon>Bacillati</taxon>
        <taxon>Actinomycetota</taxon>
        <taxon>Actinomycetes</taxon>
        <taxon>Mycobacteriales</taxon>
        <taxon>Dietziaceae</taxon>
        <taxon>Dietzia</taxon>
    </lineage>
</organism>
<dbReference type="Proteomes" id="UP001500383">
    <property type="component" value="Unassembled WGS sequence"/>
</dbReference>
<evidence type="ECO:0000313" key="3">
    <source>
        <dbReference type="Proteomes" id="UP001500383"/>
    </source>
</evidence>
<evidence type="ECO:0000259" key="1">
    <source>
        <dbReference type="Pfam" id="PF05076"/>
    </source>
</evidence>
<protein>
    <submittedName>
        <fullName evidence="2">Suppressor of fused domain protein</fullName>
    </submittedName>
</protein>
<evidence type="ECO:0000313" key="2">
    <source>
        <dbReference type="EMBL" id="GAA1719928.1"/>
    </source>
</evidence>